<protein>
    <submittedName>
        <fullName evidence="1">Uncharacterized protein</fullName>
    </submittedName>
</protein>
<dbReference type="EMBL" id="GBXM01052317">
    <property type="protein sequence ID" value="JAH56260.1"/>
    <property type="molecule type" value="Transcribed_RNA"/>
</dbReference>
<reference evidence="1" key="2">
    <citation type="journal article" date="2015" name="Fish Shellfish Immunol.">
        <title>Early steps in the European eel (Anguilla anguilla)-Vibrio vulnificus interaction in the gills: Role of the RtxA13 toxin.</title>
        <authorList>
            <person name="Callol A."/>
            <person name="Pajuelo D."/>
            <person name="Ebbesson L."/>
            <person name="Teles M."/>
            <person name="MacKenzie S."/>
            <person name="Amaro C."/>
        </authorList>
    </citation>
    <scope>NUCLEOTIDE SEQUENCE</scope>
</reference>
<organism evidence="1">
    <name type="scientific">Anguilla anguilla</name>
    <name type="common">European freshwater eel</name>
    <name type="synonym">Muraena anguilla</name>
    <dbReference type="NCBI Taxonomy" id="7936"/>
    <lineage>
        <taxon>Eukaryota</taxon>
        <taxon>Metazoa</taxon>
        <taxon>Chordata</taxon>
        <taxon>Craniata</taxon>
        <taxon>Vertebrata</taxon>
        <taxon>Euteleostomi</taxon>
        <taxon>Actinopterygii</taxon>
        <taxon>Neopterygii</taxon>
        <taxon>Teleostei</taxon>
        <taxon>Anguilliformes</taxon>
        <taxon>Anguillidae</taxon>
        <taxon>Anguilla</taxon>
    </lineage>
</organism>
<accession>A0A0E9TTP1</accession>
<evidence type="ECO:0000313" key="1">
    <source>
        <dbReference type="EMBL" id="JAH56260.1"/>
    </source>
</evidence>
<sequence length="23" mass="2470">MMTGNKLCSFKTNANITSGLQLP</sequence>
<reference evidence="1" key="1">
    <citation type="submission" date="2014-11" db="EMBL/GenBank/DDBJ databases">
        <authorList>
            <person name="Amaro Gonzalez C."/>
        </authorList>
    </citation>
    <scope>NUCLEOTIDE SEQUENCE</scope>
</reference>
<name>A0A0E9TTP1_ANGAN</name>
<proteinExistence type="predicted"/>
<dbReference type="AlphaFoldDB" id="A0A0E9TTP1"/>